<dbReference type="EMBL" id="JXLB01000008">
    <property type="protein sequence ID" value="OJG82630.1"/>
    <property type="molecule type" value="Genomic_DNA"/>
</dbReference>
<keyword evidence="3" id="KW-1185">Reference proteome</keyword>
<gene>
    <name evidence="2" type="ORF">RV14_GL002205</name>
</gene>
<organism evidence="2 3">
    <name type="scientific">Enterococcus ratti</name>
    <dbReference type="NCBI Taxonomy" id="150033"/>
    <lineage>
        <taxon>Bacteria</taxon>
        <taxon>Bacillati</taxon>
        <taxon>Bacillota</taxon>
        <taxon>Bacilli</taxon>
        <taxon>Lactobacillales</taxon>
        <taxon>Enterococcaceae</taxon>
        <taxon>Enterococcus</taxon>
    </lineage>
</organism>
<evidence type="ECO:0000313" key="2">
    <source>
        <dbReference type="EMBL" id="OJG82630.1"/>
    </source>
</evidence>
<dbReference type="SUPFAM" id="SSF89082">
    <property type="entry name" value="Antibiotic binding domain of TipA-like multidrug resistance regulators"/>
    <property type="match status" value="1"/>
</dbReference>
<dbReference type="Gene3D" id="1.10.490.50">
    <property type="entry name" value="Antibiotic binding domain of TipA-like multidrug resistance regulators"/>
    <property type="match status" value="1"/>
</dbReference>
<dbReference type="InterPro" id="IPR012925">
    <property type="entry name" value="TipAS_dom"/>
</dbReference>
<name>A0A1L8WNN2_9ENTE</name>
<evidence type="ECO:0000259" key="1">
    <source>
        <dbReference type="Pfam" id="PF07739"/>
    </source>
</evidence>
<comment type="caution">
    <text evidence="2">The sequence shown here is derived from an EMBL/GenBank/DDBJ whole genome shotgun (WGS) entry which is preliminary data.</text>
</comment>
<dbReference type="Proteomes" id="UP000182152">
    <property type="component" value="Unassembled WGS sequence"/>
</dbReference>
<evidence type="ECO:0000313" key="3">
    <source>
        <dbReference type="Proteomes" id="UP000182152"/>
    </source>
</evidence>
<reference evidence="2 3" key="1">
    <citation type="submission" date="2014-12" db="EMBL/GenBank/DDBJ databases">
        <title>Draft genome sequences of 29 type strains of Enterococci.</title>
        <authorList>
            <person name="Zhong Z."/>
            <person name="Sun Z."/>
            <person name="Liu W."/>
            <person name="Zhang W."/>
            <person name="Zhang H."/>
        </authorList>
    </citation>
    <scope>NUCLEOTIDE SEQUENCE [LARGE SCALE GENOMIC DNA]</scope>
    <source>
        <strain evidence="2 3">DSM 15687</strain>
    </source>
</reference>
<sequence>MTEKTFKEMQITEKQLLADLTTYLQDQTNQKLALKIFEAHKKWLSFSWPSYSTEAHSGLGLLYVSDKRFASYYDERCGAGAVQALHAIIQRYTSM</sequence>
<proteinExistence type="predicted"/>
<dbReference type="STRING" id="150033.RV14_GL002205"/>
<accession>A0A1L8WNN2</accession>
<feature type="domain" description="TipAS antibiotic-recognition" evidence="1">
    <location>
        <begin position="1"/>
        <end position="92"/>
    </location>
</feature>
<dbReference type="InterPro" id="IPR036244">
    <property type="entry name" value="TipA-like_antibiotic-bd"/>
</dbReference>
<dbReference type="AlphaFoldDB" id="A0A1L8WNN2"/>
<dbReference type="Pfam" id="PF07739">
    <property type="entry name" value="TipAS"/>
    <property type="match status" value="1"/>
</dbReference>
<protein>
    <recommendedName>
        <fullName evidence="1">TipAS antibiotic-recognition domain-containing protein</fullName>
    </recommendedName>
</protein>